<keyword evidence="2" id="KW-1185">Reference proteome</keyword>
<accession>A0ABU7W3H7</accession>
<reference evidence="1 2" key="1">
    <citation type="submission" date="2024-02" db="EMBL/GenBank/DDBJ databases">
        <title>Winogradskyella poriferorum JCM 12885.</title>
        <authorList>
            <person name="Zhang D.-F."/>
            <person name="Fu Z.-Y."/>
        </authorList>
    </citation>
    <scope>NUCLEOTIDE SEQUENCE [LARGE SCALE GENOMIC DNA]</scope>
    <source>
        <strain evidence="1 2">JCM 12885</strain>
    </source>
</reference>
<comment type="caution">
    <text evidence="1">The sequence shown here is derived from an EMBL/GenBank/DDBJ whole genome shotgun (WGS) entry which is preliminary data.</text>
</comment>
<sequence>MVEKEYLSVSEIAKQKEMTTRNVRRIIKDLCKTKSKDLIRKNKLNQWEVHHLLKHNFKRRRKHRQQYFALSFQTYSSYTFKDLDNILKNVFDRIDDPKLEINYTKEKKKSNGKPHIHSFIKTSTKKNELLRTLKLLCANLSYHESKIFDLKCWKSYITKDGGQIITLKKERDEER</sequence>
<organism evidence="1 2">
    <name type="scientific">Winogradskyella poriferorum</name>
    <dbReference type="NCBI Taxonomy" id="307627"/>
    <lineage>
        <taxon>Bacteria</taxon>
        <taxon>Pseudomonadati</taxon>
        <taxon>Bacteroidota</taxon>
        <taxon>Flavobacteriia</taxon>
        <taxon>Flavobacteriales</taxon>
        <taxon>Flavobacteriaceae</taxon>
        <taxon>Winogradskyella</taxon>
    </lineage>
</organism>
<proteinExistence type="predicted"/>
<gene>
    <name evidence="1" type="ORF">V1468_05760</name>
</gene>
<evidence type="ECO:0000313" key="1">
    <source>
        <dbReference type="EMBL" id="MEF3078499.1"/>
    </source>
</evidence>
<evidence type="ECO:0000313" key="2">
    <source>
        <dbReference type="Proteomes" id="UP001356704"/>
    </source>
</evidence>
<dbReference type="EMBL" id="JAZHOU010000001">
    <property type="protein sequence ID" value="MEF3078499.1"/>
    <property type="molecule type" value="Genomic_DNA"/>
</dbReference>
<protein>
    <submittedName>
        <fullName evidence="1">Uncharacterized protein</fullName>
    </submittedName>
</protein>
<dbReference type="Proteomes" id="UP001356704">
    <property type="component" value="Unassembled WGS sequence"/>
</dbReference>
<dbReference type="RefSeq" id="WP_331809268.1">
    <property type="nucleotide sequence ID" value="NZ_JAZHOU010000001.1"/>
</dbReference>
<name>A0ABU7W3H7_9FLAO</name>